<accession>A0ABY2GT25</accession>
<feature type="domain" description="FAD/NAD(P)-binding" evidence="5">
    <location>
        <begin position="34"/>
        <end position="172"/>
    </location>
</feature>
<feature type="chain" id="PRO_5045070397" evidence="4">
    <location>
        <begin position="20"/>
        <end position="426"/>
    </location>
</feature>
<comment type="caution">
    <text evidence="6">The sequence shown here is derived from an EMBL/GenBank/DDBJ whole genome shotgun (WGS) entry which is preliminary data.</text>
</comment>
<protein>
    <submittedName>
        <fullName evidence="6">Thioredoxin reductase</fullName>
    </submittedName>
</protein>
<keyword evidence="2" id="KW-0285">Flavoprotein</keyword>
<dbReference type="SUPFAM" id="SSF51905">
    <property type="entry name" value="FAD/NAD(P)-binding domain"/>
    <property type="match status" value="1"/>
</dbReference>
<dbReference type="InterPro" id="IPR036188">
    <property type="entry name" value="FAD/NAD-bd_sf"/>
</dbReference>
<dbReference type="Pfam" id="PF07992">
    <property type="entry name" value="Pyr_redox_2"/>
    <property type="match status" value="1"/>
</dbReference>
<dbReference type="PRINTS" id="PR00368">
    <property type="entry name" value="FADPNR"/>
</dbReference>
<sequence>MRIFSVLALVPALGGLCQAAYTGNILKPAVRADYDVIIVGGGPAGLSAASGLARVRRNVLLIDSGDYRNAATRHLHDVIGFDGVTPAYFRWRARNQIREYGTVRLVNGTVTKIQPQADNSYFTVSADYPDDRNLTFTARKIILATGLRDLIPSTPGLRENWGKGIYWCPWCDGHEHVDQQLGILGPLEKGPGAVREIITLNQDIILFVNGTDTPDERTATEEDFPQWEQYLELHSIKIDNRIITSLERLSNGTTGDEDPSLPSVPEHDLFQLNFETGAPVTRAAILTNFKTAQKSTLGEETGVVLYGGKLAVDASRGLVTNIPGIFAVGDANSDNTTNIPHAMYSGKKTAVYIQGKPHILDLPLEHCNRDQKLTCGYLVELETENADAELSVQYTKTKRELEHHMRALWSRMNVLGEVLYAGEFDQ</sequence>
<dbReference type="Gene3D" id="3.50.50.60">
    <property type="entry name" value="FAD/NAD(P)-binding domain"/>
    <property type="match status" value="2"/>
</dbReference>
<dbReference type="RefSeq" id="XP_073554982.1">
    <property type="nucleotide sequence ID" value="XM_073706411.1"/>
</dbReference>
<dbReference type="InterPro" id="IPR050097">
    <property type="entry name" value="Ferredoxin-NADP_redctase_2"/>
</dbReference>
<keyword evidence="7" id="KW-1185">Reference proteome</keyword>
<evidence type="ECO:0000259" key="5">
    <source>
        <dbReference type="Pfam" id="PF07992"/>
    </source>
</evidence>
<evidence type="ECO:0000256" key="3">
    <source>
        <dbReference type="ARBA" id="ARBA00023002"/>
    </source>
</evidence>
<proteinExistence type="inferred from homology"/>
<dbReference type="PRINTS" id="PR00469">
    <property type="entry name" value="PNDRDTASEII"/>
</dbReference>
<keyword evidence="4" id="KW-0732">Signal</keyword>
<gene>
    <name evidence="6" type="ORF">CCMA1212_009324</name>
</gene>
<feature type="signal peptide" evidence="4">
    <location>
        <begin position="1"/>
        <end position="19"/>
    </location>
</feature>
<dbReference type="EMBL" id="PPTA01000017">
    <property type="protein sequence ID" value="TFA98780.1"/>
    <property type="molecule type" value="Genomic_DNA"/>
</dbReference>
<reference evidence="6 7" key="1">
    <citation type="submission" date="2018-01" db="EMBL/GenBank/DDBJ databases">
        <title>Genome characterization of the sugarcane-associated fungus Trichoderma ghanense CCMA-1212 and their application in lignocelulose bioconversion.</title>
        <authorList>
            <person name="Steindorff A.S."/>
            <person name="Mendes T.D."/>
            <person name="Vilela E.S.D."/>
            <person name="Rodrigues D.S."/>
            <person name="Formighieri E.F."/>
            <person name="Melo I.S."/>
            <person name="Favaro L.C.L."/>
        </authorList>
    </citation>
    <scope>NUCLEOTIDE SEQUENCE [LARGE SCALE GENOMIC DNA]</scope>
    <source>
        <strain evidence="6 7">CCMA-1212</strain>
    </source>
</reference>
<dbReference type="InterPro" id="IPR023753">
    <property type="entry name" value="FAD/NAD-binding_dom"/>
</dbReference>
<name>A0ABY2GT25_9HYPO</name>
<dbReference type="GeneID" id="300580861"/>
<evidence type="ECO:0000256" key="2">
    <source>
        <dbReference type="ARBA" id="ARBA00022630"/>
    </source>
</evidence>
<evidence type="ECO:0000256" key="4">
    <source>
        <dbReference type="SAM" id="SignalP"/>
    </source>
</evidence>
<evidence type="ECO:0000313" key="7">
    <source>
        <dbReference type="Proteomes" id="UP001642720"/>
    </source>
</evidence>
<dbReference type="PANTHER" id="PTHR48105">
    <property type="entry name" value="THIOREDOXIN REDUCTASE 1-RELATED-RELATED"/>
    <property type="match status" value="1"/>
</dbReference>
<evidence type="ECO:0000256" key="1">
    <source>
        <dbReference type="ARBA" id="ARBA00009333"/>
    </source>
</evidence>
<dbReference type="Proteomes" id="UP001642720">
    <property type="component" value="Unassembled WGS sequence"/>
</dbReference>
<keyword evidence="3" id="KW-0560">Oxidoreductase</keyword>
<comment type="similarity">
    <text evidence="1">Belongs to the class-II pyridine nucleotide-disulfide oxidoreductase family.</text>
</comment>
<organism evidence="6 7">
    <name type="scientific">Trichoderma ghanense</name>
    <dbReference type="NCBI Taxonomy" id="65468"/>
    <lineage>
        <taxon>Eukaryota</taxon>
        <taxon>Fungi</taxon>
        <taxon>Dikarya</taxon>
        <taxon>Ascomycota</taxon>
        <taxon>Pezizomycotina</taxon>
        <taxon>Sordariomycetes</taxon>
        <taxon>Hypocreomycetidae</taxon>
        <taxon>Hypocreales</taxon>
        <taxon>Hypocreaceae</taxon>
        <taxon>Trichoderma</taxon>
    </lineage>
</organism>
<evidence type="ECO:0000313" key="6">
    <source>
        <dbReference type="EMBL" id="TFA98780.1"/>
    </source>
</evidence>